<dbReference type="RefSeq" id="WP_100124100.1">
    <property type="nucleotide sequence ID" value="NZ_MEIU01000061.1"/>
</dbReference>
<name>A0A855FMC1_9NEIS</name>
<accession>A0A855FMC1</accession>
<sequence length="161" mass="19020">MCIEFFHSEVVNFLNYNSLFTLKLDDRINFLYENGIIDKQSMALAKKQIYNNDILDGFKLSSLIRNKYLENKIKEITGNDIKIIDHPDSEITGVACISCRYIVFKNYEDSIFEICPVCDWQTDKLNEDGYSKLNKSYLKSYIKTSLYKEKVLQYKDVYIRQ</sequence>
<comment type="caution">
    <text evidence="2">The sequence shown here is derived from an EMBL/GenBank/DDBJ whole genome shotgun (WGS) entry which is preliminary data.</text>
</comment>
<gene>
    <name evidence="2" type="ORF">BHC57_09270</name>
</gene>
<dbReference type="AlphaFoldDB" id="A0A855FMC1"/>
<dbReference type="Pfam" id="PF14206">
    <property type="entry name" value="Cys_rich_CPCC"/>
    <property type="match status" value="1"/>
</dbReference>
<organism evidence="2 3">
    <name type="scientific">Snodgrassella alvi</name>
    <dbReference type="NCBI Taxonomy" id="1196083"/>
    <lineage>
        <taxon>Bacteria</taxon>
        <taxon>Pseudomonadati</taxon>
        <taxon>Pseudomonadota</taxon>
        <taxon>Betaproteobacteria</taxon>
        <taxon>Neisseriales</taxon>
        <taxon>Neisseriaceae</taxon>
        <taxon>Snodgrassella</taxon>
    </lineage>
</organism>
<evidence type="ECO:0000259" key="1">
    <source>
        <dbReference type="Pfam" id="PF14206"/>
    </source>
</evidence>
<evidence type="ECO:0000313" key="3">
    <source>
        <dbReference type="Proteomes" id="UP000230463"/>
    </source>
</evidence>
<evidence type="ECO:0000313" key="2">
    <source>
        <dbReference type="EMBL" id="PIT59251.1"/>
    </source>
</evidence>
<dbReference type="Proteomes" id="UP000230463">
    <property type="component" value="Unassembled WGS sequence"/>
</dbReference>
<feature type="domain" description="Cysteine-rich CPCC" evidence="1">
    <location>
        <begin position="95"/>
        <end position="126"/>
    </location>
</feature>
<reference evidence="2 3" key="1">
    <citation type="journal article" date="2017" name="MBio">
        <title>Type VI secretion-mediated competition in the bee gut microbiome.</title>
        <authorList>
            <person name="Steele M.I."/>
            <person name="Kwong W.K."/>
            <person name="Powell J.E."/>
            <person name="Whiteley M."/>
            <person name="Moran N.A."/>
        </authorList>
    </citation>
    <scope>NUCLEOTIDE SEQUENCE [LARGE SCALE GENOMIC DNA]</scope>
    <source>
        <strain evidence="2 3">HK3</strain>
    </source>
</reference>
<dbReference type="InterPro" id="IPR025983">
    <property type="entry name" value="Cys_rich_CPCC"/>
</dbReference>
<proteinExistence type="predicted"/>
<dbReference type="EMBL" id="MEIU01000061">
    <property type="protein sequence ID" value="PIT59251.1"/>
    <property type="molecule type" value="Genomic_DNA"/>
</dbReference>
<protein>
    <recommendedName>
        <fullName evidence="1">Cysteine-rich CPCC domain-containing protein</fullName>
    </recommendedName>
</protein>